<dbReference type="EMBL" id="JASAVS010000026">
    <property type="protein sequence ID" value="MDP8086225.1"/>
    <property type="molecule type" value="Genomic_DNA"/>
</dbReference>
<dbReference type="Pfam" id="PF06074">
    <property type="entry name" value="Portal_Mu"/>
    <property type="match status" value="1"/>
</dbReference>
<reference evidence="1 2" key="1">
    <citation type="journal article" date="2023" name="Front. Microbiol.">
        <title>Phylogeography and host specificity of Pasteurellaceae pathogenic to sea-farmed fish in the north-east Atlantic.</title>
        <authorList>
            <person name="Gulla S."/>
            <person name="Colquhoun D.J."/>
            <person name="Olsen A.B."/>
            <person name="Spilsberg B."/>
            <person name="Lagesen K."/>
            <person name="Aakesson C.P."/>
            <person name="Strom S."/>
            <person name="Manji F."/>
            <person name="Birkbeck T.H."/>
            <person name="Nilsen H.K."/>
        </authorList>
    </citation>
    <scope>NUCLEOTIDE SEQUENCE [LARGE SCALE GENOMIC DNA]</scope>
    <source>
        <strain evidence="1 2">VIO11850</strain>
    </source>
</reference>
<organism evidence="1 2">
    <name type="scientific">Phocoenobacter skyensis</name>
    <dbReference type="NCBI Taxonomy" id="97481"/>
    <lineage>
        <taxon>Bacteria</taxon>
        <taxon>Pseudomonadati</taxon>
        <taxon>Pseudomonadota</taxon>
        <taxon>Gammaproteobacteria</taxon>
        <taxon>Pasteurellales</taxon>
        <taxon>Pasteurellaceae</taxon>
        <taxon>Phocoenobacter</taxon>
    </lineage>
</organism>
<dbReference type="InterPro" id="IPR009279">
    <property type="entry name" value="Portal_Mu"/>
</dbReference>
<accession>A0ABT9JN33</accession>
<comment type="caution">
    <text evidence="1">The sequence shown here is derived from an EMBL/GenBank/DDBJ whole genome shotgun (WGS) entry which is preliminary data.</text>
</comment>
<keyword evidence="2" id="KW-1185">Reference proteome</keyword>
<dbReference type="RefSeq" id="WP_306383987.1">
    <property type="nucleotide sequence ID" value="NZ_JASAVR010000025.1"/>
</dbReference>
<proteinExistence type="predicted"/>
<name>A0ABT9JN33_9PAST</name>
<dbReference type="Proteomes" id="UP001224812">
    <property type="component" value="Unassembled WGS sequence"/>
</dbReference>
<evidence type="ECO:0000313" key="1">
    <source>
        <dbReference type="EMBL" id="MDP8086225.1"/>
    </source>
</evidence>
<evidence type="ECO:0000313" key="2">
    <source>
        <dbReference type="Proteomes" id="UP001224812"/>
    </source>
</evidence>
<gene>
    <name evidence="1" type="ORF">QJT92_09875</name>
</gene>
<protein>
    <submittedName>
        <fullName evidence="1">DUF935 family protein</fullName>
    </submittedName>
</protein>
<sequence>MKNKLLTEIATRSRSIDYWAMGHYLPNPDPILKKMGKDISVYRELLSDPHLSGCVRRRKAAVKGLDWRITPTGNEKIDEALQNLFENLPLNQIITEILNAALFGYQVLEINWQNQGEGLFPASIIAKPQEWFVFDEDNQLRLRTKENYMEGELLPDHKFLLATQEATYTNPYGLGDLSKCFWSATFKKGGFKYWLEFTERYGSPWLVGKHPRTTEQKENEKMADSLEVMIGTAIAVIPNDSTIEILEASGKGASSEAFNEFLKYCKSEIAIAILGQNQTTEAEANRASATAGLQVVEEIRNEDVLIVQSVFNTLLKWICDLNFTVEQLPQFELFEQESIDKLQAERDEILGRLGVKFTPQYLNRTYNFEDGDIEISTSQAVDKKAEFAETDPNHTALHPIADGIIEQLETETEPVVENWLQDIKDELQNADSLEDFRNRLDSLIPELSFSEYGELLAWGETVANLAGRYSVVTENE</sequence>